<dbReference type="RefSeq" id="WP_212218808.1">
    <property type="nucleotide sequence ID" value="NZ_JAGUCO010000026.1"/>
</dbReference>
<accession>A0ABS5K0H7</accession>
<evidence type="ECO:0000313" key="4">
    <source>
        <dbReference type="Proteomes" id="UP000708576"/>
    </source>
</evidence>
<dbReference type="InterPro" id="IPR011249">
    <property type="entry name" value="Metalloenz_LuxS/M16"/>
</dbReference>
<dbReference type="SUPFAM" id="SSF63411">
    <property type="entry name" value="LuxS/MPP-like metallohydrolase"/>
    <property type="match status" value="2"/>
</dbReference>
<dbReference type="PANTHER" id="PTHR11851:SF224">
    <property type="entry name" value="PROCESSING PROTEASE"/>
    <property type="match status" value="1"/>
</dbReference>
<dbReference type="InterPro" id="IPR050361">
    <property type="entry name" value="MPP/UQCRC_Complex"/>
</dbReference>
<evidence type="ECO:0000313" key="3">
    <source>
        <dbReference type="EMBL" id="MBS2100615.1"/>
    </source>
</evidence>
<dbReference type="PANTHER" id="PTHR11851">
    <property type="entry name" value="METALLOPROTEASE"/>
    <property type="match status" value="1"/>
</dbReference>
<evidence type="ECO:0000259" key="1">
    <source>
        <dbReference type="Pfam" id="PF00675"/>
    </source>
</evidence>
<dbReference type="InterPro" id="IPR011765">
    <property type="entry name" value="Pept_M16_N"/>
</dbReference>
<name>A0ABS5K0H7_9BACT</name>
<dbReference type="Proteomes" id="UP000708576">
    <property type="component" value="Unassembled WGS sequence"/>
</dbReference>
<feature type="domain" description="Peptidase M16 N-terminal" evidence="1">
    <location>
        <begin position="40"/>
        <end position="143"/>
    </location>
</feature>
<gene>
    <name evidence="3" type="ORF">KEM10_20180</name>
</gene>
<dbReference type="InterPro" id="IPR007863">
    <property type="entry name" value="Peptidase_M16_C"/>
</dbReference>
<evidence type="ECO:0000259" key="2">
    <source>
        <dbReference type="Pfam" id="PF05193"/>
    </source>
</evidence>
<proteinExistence type="predicted"/>
<dbReference type="EMBL" id="JAGUCO010000026">
    <property type="protein sequence ID" value="MBS2100615.1"/>
    <property type="molecule type" value="Genomic_DNA"/>
</dbReference>
<keyword evidence="4" id="KW-1185">Reference proteome</keyword>
<feature type="domain" description="Peptidase M16 C-terminal" evidence="2">
    <location>
        <begin position="183"/>
        <end position="357"/>
    </location>
</feature>
<organism evidence="3 4">
    <name type="scientific">Carboxylicivirga linearis</name>
    <dbReference type="NCBI Taxonomy" id="1628157"/>
    <lineage>
        <taxon>Bacteria</taxon>
        <taxon>Pseudomonadati</taxon>
        <taxon>Bacteroidota</taxon>
        <taxon>Bacteroidia</taxon>
        <taxon>Marinilabiliales</taxon>
        <taxon>Marinilabiliaceae</taxon>
        <taxon>Carboxylicivirga</taxon>
    </lineage>
</organism>
<protein>
    <submittedName>
        <fullName evidence="3">Insulinase family protein</fullName>
    </submittedName>
</protein>
<dbReference type="Pfam" id="PF00675">
    <property type="entry name" value="Peptidase_M16"/>
    <property type="match status" value="1"/>
</dbReference>
<sequence>MQLHRHTAPEFKTVSDFNLLPVQIFELDNGIKVHLLEAGSQEVAKIDFLFPAGSIQAAKSLLASVTSKAMIEGSEKYTSAEIAEKIDFYGAYIGQQTVFHNSVLTLISLSHFLPETLEVLEDIVKHPTFEQKEIDTILERRKQEYLIESDKVKTLAARAFTQNLYGKEHPYGNFVAQEAFDELTRDEIVDFHKKAYIPEGTHIIISGQPGKNIKSLLNKYFGHKWNTNSPLPDWKPEIFQGTEKEVFIPKADALQSAIKIGRPLFNKLHPDFHGIQILNTILGGYFGSRLMTNIREEKGLTYGISSFIMTYKHTGFLVISTDVRAENRELAVKEIFNEIKRLREETISEEELTLVRNFLSGDMIRNFDGPFATSDNYRGLIDLEIEPEYFNDFFNVLMRITAEGIKDLAQKYLQEADFITVVAGK</sequence>
<dbReference type="Pfam" id="PF05193">
    <property type="entry name" value="Peptidase_M16_C"/>
    <property type="match status" value="1"/>
</dbReference>
<dbReference type="Gene3D" id="3.30.830.10">
    <property type="entry name" value="Metalloenzyme, LuxS/M16 peptidase-like"/>
    <property type="match status" value="2"/>
</dbReference>
<reference evidence="3 4" key="1">
    <citation type="journal article" date="2015" name="Int. J. Syst. Evol. Microbiol.">
        <title>Carboxylicivirga linearis sp. nov., isolated from a sea cucumber culture pond.</title>
        <authorList>
            <person name="Wang F.Q."/>
            <person name="Zhou Y.X."/>
            <person name="Lin X.Z."/>
            <person name="Chen G.J."/>
            <person name="Du Z.J."/>
        </authorList>
    </citation>
    <scope>NUCLEOTIDE SEQUENCE [LARGE SCALE GENOMIC DNA]</scope>
    <source>
        <strain evidence="3 4">FB218</strain>
    </source>
</reference>
<comment type="caution">
    <text evidence="3">The sequence shown here is derived from an EMBL/GenBank/DDBJ whole genome shotgun (WGS) entry which is preliminary data.</text>
</comment>